<proteinExistence type="predicted"/>
<protein>
    <recommendedName>
        <fullName evidence="4">DNA-binding protein</fullName>
    </recommendedName>
</protein>
<dbReference type="Proteomes" id="UP001059672">
    <property type="component" value="Chromosome"/>
</dbReference>
<evidence type="ECO:0008006" key="4">
    <source>
        <dbReference type="Google" id="ProtNLM"/>
    </source>
</evidence>
<feature type="region of interest" description="Disordered" evidence="1">
    <location>
        <begin position="71"/>
        <end position="90"/>
    </location>
</feature>
<evidence type="ECO:0000256" key="1">
    <source>
        <dbReference type="SAM" id="MobiDB-lite"/>
    </source>
</evidence>
<organism evidence="2 3">
    <name type="scientific">Pseudomonas benzenivorans</name>
    <dbReference type="NCBI Taxonomy" id="556533"/>
    <lineage>
        <taxon>Bacteria</taxon>
        <taxon>Pseudomonadati</taxon>
        <taxon>Pseudomonadota</taxon>
        <taxon>Gammaproteobacteria</taxon>
        <taxon>Pseudomonadales</taxon>
        <taxon>Pseudomonadaceae</taxon>
        <taxon>Pseudomonas</taxon>
    </lineage>
</organism>
<name>A0ABY5HBG4_9PSED</name>
<evidence type="ECO:0000313" key="3">
    <source>
        <dbReference type="Proteomes" id="UP001059672"/>
    </source>
</evidence>
<sequence>MSTINDRVRTVASMAGMDRLVRETPIGSNRWRTVLYNKDVRISTDEVEELGKLFPSYRWWMVSGDVAPEIGQTSPDYDEANRNLIDQNAG</sequence>
<evidence type="ECO:0000313" key="2">
    <source>
        <dbReference type="EMBL" id="UTW09172.1"/>
    </source>
</evidence>
<gene>
    <name evidence="2" type="ORF">KDW96_07655</name>
</gene>
<reference evidence="2" key="1">
    <citation type="submission" date="2021-04" db="EMBL/GenBank/DDBJ databases">
        <title>Oceanospirillales bacteria with DddD are important DMSP degraders in coastal seawater.</title>
        <authorList>
            <person name="Liu J."/>
        </authorList>
    </citation>
    <scope>NUCLEOTIDE SEQUENCE</scope>
    <source>
        <strain evidence="2">D13-4</strain>
    </source>
</reference>
<dbReference type="EMBL" id="CP073346">
    <property type="protein sequence ID" value="UTW09172.1"/>
    <property type="molecule type" value="Genomic_DNA"/>
</dbReference>
<keyword evidence="3" id="KW-1185">Reference proteome</keyword>
<accession>A0ABY5HBG4</accession>